<dbReference type="SMART" id="SM00267">
    <property type="entry name" value="GGDEF"/>
    <property type="match status" value="1"/>
</dbReference>
<comment type="catalytic activity">
    <reaction evidence="2">
        <text>2 GTP = 3',3'-c-di-GMP + 2 diphosphate</text>
        <dbReference type="Rhea" id="RHEA:24898"/>
        <dbReference type="ChEBI" id="CHEBI:33019"/>
        <dbReference type="ChEBI" id="CHEBI:37565"/>
        <dbReference type="ChEBI" id="CHEBI:58805"/>
        <dbReference type="EC" id="2.7.7.65"/>
    </reaction>
</comment>
<dbReference type="GO" id="GO:1902201">
    <property type="term" value="P:negative regulation of bacterial-type flagellum-dependent cell motility"/>
    <property type="evidence" value="ECO:0007669"/>
    <property type="project" value="TreeGrafter"/>
</dbReference>
<dbReference type="GO" id="GO:0005886">
    <property type="term" value="C:plasma membrane"/>
    <property type="evidence" value="ECO:0007669"/>
    <property type="project" value="TreeGrafter"/>
</dbReference>
<dbReference type="InterPro" id="IPR000160">
    <property type="entry name" value="GGDEF_dom"/>
</dbReference>
<dbReference type="EC" id="2.7.7.65" evidence="1"/>
<dbReference type="EMBL" id="CP063362">
    <property type="protein sequence ID" value="QRG06658.1"/>
    <property type="molecule type" value="Genomic_DNA"/>
</dbReference>
<dbReference type="KEGG" id="xdi:EZH22_27725"/>
<name>A0A974PN41_9HYPH</name>
<reference evidence="5 6" key="1">
    <citation type="submission" date="2020-10" db="EMBL/GenBank/DDBJ databases">
        <title>Degradation of 1,4-Dioxane by Xanthobacter sp. YN2, via a Novel Group-2 Soluble Di-Iron Monooxygenase.</title>
        <authorList>
            <person name="Ma F."/>
            <person name="Wang Y."/>
            <person name="Yang J."/>
            <person name="Guo H."/>
            <person name="Su D."/>
            <person name="Yu L."/>
        </authorList>
    </citation>
    <scope>NUCLEOTIDE SEQUENCE [LARGE SCALE GENOMIC DNA]</scope>
    <source>
        <strain evidence="5 6">YN2</strain>
    </source>
</reference>
<feature type="region of interest" description="Disordered" evidence="3">
    <location>
        <begin position="136"/>
        <end position="168"/>
    </location>
</feature>
<gene>
    <name evidence="5" type="ORF">EZH22_27725</name>
</gene>
<protein>
    <recommendedName>
        <fullName evidence="1">diguanylate cyclase</fullName>
        <ecNumber evidence="1">2.7.7.65</ecNumber>
    </recommendedName>
</protein>
<sequence length="168" mass="18548">MSAMILSALTIAVCVLLILLIRTLHLALLHSQEVEEQLEVLAVTDQLTGLPNRRAFDLALASEMQRAARHRTPLAVLLIDVDHFKRINDRHGHGVGDVVLTRVARQLARSIRRPGDFAARYGGEEFVAICLPPMWPGPPSSLSRRSPPRRPSAPRRRCGRPRGGAPPP</sequence>
<organism evidence="5 6">
    <name type="scientific">Xanthobacter dioxanivorans</name>
    <dbReference type="NCBI Taxonomy" id="2528964"/>
    <lineage>
        <taxon>Bacteria</taxon>
        <taxon>Pseudomonadati</taxon>
        <taxon>Pseudomonadota</taxon>
        <taxon>Alphaproteobacteria</taxon>
        <taxon>Hyphomicrobiales</taxon>
        <taxon>Xanthobacteraceae</taxon>
        <taxon>Xanthobacter</taxon>
    </lineage>
</organism>
<dbReference type="PROSITE" id="PS50887">
    <property type="entry name" value="GGDEF"/>
    <property type="match status" value="1"/>
</dbReference>
<keyword evidence="6" id="KW-1185">Reference proteome</keyword>
<evidence type="ECO:0000313" key="5">
    <source>
        <dbReference type="EMBL" id="QRG06658.1"/>
    </source>
</evidence>
<dbReference type="Pfam" id="PF00990">
    <property type="entry name" value="GGDEF"/>
    <property type="match status" value="1"/>
</dbReference>
<dbReference type="GO" id="GO:0043709">
    <property type="term" value="P:cell adhesion involved in single-species biofilm formation"/>
    <property type="evidence" value="ECO:0007669"/>
    <property type="project" value="TreeGrafter"/>
</dbReference>
<dbReference type="InterPro" id="IPR029787">
    <property type="entry name" value="Nucleotide_cyclase"/>
</dbReference>
<feature type="domain" description="GGDEF" evidence="4">
    <location>
        <begin position="72"/>
        <end position="168"/>
    </location>
</feature>
<dbReference type="InterPro" id="IPR050469">
    <property type="entry name" value="Diguanylate_Cyclase"/>
</dbReference>
<dbReference type="CDD" id="cd01949">
    <property type="entry name" value="GGDEF"/>
    <property type="match status" value="1"/>
</dbReference>
<dbReference type="SUPFAM" id="SSF55073">
    <property type="entry name" value="Nucleotide cyclase"/>
    <property type="match status" value="1"/>
</dbReference>
<evidence type="ECO:0000256" key="2">
    <source>
        <dbReference type="ARBA" id="ARBA00034247"/>
    </source>
</evidence>
<feature type="compositionally biased region" description="Basic residues" evidence="3">
    <location>
        <begin position="146"/>
        <end position="160"/>
    </location>
</feature>
<dbReference type="InterPro" id="IPR043128">
    <property type="entry name" value="Rev_trsase/Diguanyl_cyclase"/>
</dbReference>
<accession>A0A974PN41</accession>
<evidence type="ECO:0000256" key="1">
    <source>
        <dbReference type="ARBA" id="ARBA00012528"/>
    </source>
</evidence>
<evidence type="ECO:0000313" key="6">
    <source>
        <dbReference type="Proteomes" id="UP000596427"/>
    </source>
</evidence>
<dbReference type="PANTHER" id="PTHR45138">
    <property type="entry name" value="REGULATORY COMPONENTS OF SENSORY TRANSDUCTION SYSTEM"/>
    <property type="match status" value="1"/>
</dbReference>
<proteinExistence type="predicted"/>
<dbReference type="PANTHER" id="PTHR45138:SF9">
    <property type="entry name" value="DIGUANYLATE CYCLASE DGCM-RELATED"/>
    <property type="match status" value="1"/>
</dbReference>
<dbReference type="AlphaFoldDB" id="A0A974PN41"/>
<evidence type="ECO:0000259" key="4">
    <source>
        <dbReference type="PROSITE" id="PS50887"/>
    </source>
</evidence>
<dbReference type="NCBIfam" id="TIGR00254">
    <property type="entry name" value="GGDEF"/>
    <property type="match status" value="1"/>
</dbReference>
<dbReference type="GO" id="GO:0052621">
    <property type="term" value="F:diguanylate cyclase activity"/>
    <property type="evidence" value="ECO:0007669"/>
    <property type="project" value="UniProtKB-EC"/>
</dbReference>
<dbReference type="Proteomes" id="UP000596427">
    <property type="component" value="Chromosome"/>
</dbReference>
<evidence type="ECO:0000256" key="3">
    <source>
        <dbReference type="SAM" id="MobiDB-lite"/>
    </source>
</evidence>
<dbReference type="Gene3D" id="3.30.70.270">
    <property type="match status" value="1"/>
</dbReference>